<name>A0A397SJN8_9GLOM</name>
<evidence type="ECO:0000313" key="3">
    <source>
        <dbReference type="Proteomes" id="UP000265703"/>
    </source>
</evidence>
<dbReference type="AlphaFoldDB" id="A0A397SJN8"/>
<feature type="coiled-coil region" evidence="1">
    <location>
        <begin position="389"/>
        <end position="505"/>
    </location>
</feature>
<dbReference type="PANTHER" id="PTHR14187">
    <property type="entry name" value="ALPHA KINASE/ELONGATION FACTOR 2 KINASE"/>
    <property type="match status" value="1"/>
</dbReference>
<sequence length="511" mass="59526">MDDYCVIVGIDFGTTHSGFAYAHKKIPNIIVHSEWQEYYGRFKIPTILLYDDEYKNVQSWGFSALKENIYKKPVELFKSHLGKVSKKSSLPNGLNYKKAITDYLHEIGKVVKQTMNDSIDFYNQVLIVLTVPAEFDYNATMIMKECLFKAGLLKDQYSQNLKFISEPEAAAIHCIKFLKDNLTIGETFMVVNCGGGAVDSTTIQLLEECKVGSSAINLVKENHYGQLQYMIHEFCRMVKMEFTGIQSEFKPIDLDLDEFCPILTHYCEGEYFDNMKEIEWSISLMFEDVKAMFDPVIEKIIGLINQSNNDCTTLLLVGIFSESKYLQLRIKQEFSKKVRTIYIPPHPITAIMEGAVQYGLKWTSDPECNNSSGVFESITPYTYNIRIQLTRSFDTIQNLEEEKRKFQEKYEALINKSNKEKNQHQMIVKELKEEIQNYQNKIKFQEEKTDQSRQKITNLEKKLENINALLEKEVSDLKNIHEEEKKKFQDEIQKSNKLYNNLEEKYKINIK</sequence>
<evidence type="ECO:0000256" key="1">
    <source>
        <dbReference type="SAM" id="Coils"/>
    </source>
</evidence>
<dbReference type="STRING" id="658196.A0A397SJN8"/>
<dbReference type="SUPFAM" id="SSF53067">
    <property type="entry name" value="Actin-like ATPase domain"/>
    <property type="match status" value="2"/>
</dbReference>
<organism evidence="2 3">
    <name type="scientific">Glomus cerebriforme</name>
    <dbReference type="NCBI Taxonomy" id="658196"/>
    <lineage>
        <taxon>Eukaryota</taxon>
        <taxon>Fungi</taxon>
        <taxon>Fungi incertae sedis</taxon>
        <taxon>Mucoromycota</taxon>
        <taxon>Glomeromycotina</taxon>
        <taxon>Glomeromycetes</taxon>
        <taxon>Glomerales</taxon>
        <taxon>Glomeraceae</taxon>
        <taxon>Glomus</taxon>
    </lineage>
</organism>
<dbReference type="PANTHER" id="PTHR14187:SF5">
    <property type="entry name" value="HEAT SHOCK 70 KDA PROTEIN 12A"/>
    <property type="match status" value="1"/>
</dbReference>
<keyword evidence="3" id="KW-1185">Reference proteome</keyword>
<dbReference type="Gene3D" id="3.30.420.40">
    <property type="match status" value="1"/>
</dbReference>
<dbReference type="EMBL" id="QKYT01000607">
    <property type="protein sequence ID" value="RIA83021.1"/>
    <property type="molecule type" value="Genomic_DNA"/>
</dbReference>
<reference evidence="2 3" key="1">
    <citation type="submission" date="2018-06" db="EMBL/GenBank/DDBJ databases">
        <title>Comparative genomics reveals the genomic features of Rhizophagus irregularis, R. cerebriforme, R. diaphanum and Gigaspora rosea, and their symbiotic lifestyle signature.</title>
        <authorList>
            <person name="Morin E."/>
            <person name="San Clemente H."/>
            <person name="Chen E.C.H."/>
            <person name="De La Providencia I."/>
            <person name="Hainaut M."/>
            <person name="Kuo A."/>
            <person name="Kohler A."/>
            <person name="Murat C."/>
            <person name="Tang N."/>
            <person name="Roy S."/>
            <person name="Loubradou J."/>
            <person name="Henrissat B."/>
            <person name="Grigoriev I.V."/>
            <person name="Corradi N."/>
            <person name="Roux C."/>
            <person name="Martin F.M."/>
        </authorList>
    </citation>
    <scope>NUCLEOTIDE SEQUENCE [LARGE SCALE GENOMIC DNA]</scope>
    <source>
        <strain evidence="2 3">DAOM 227022</strain>
    </source>
</reference>
<keyword evidence="1" id="KW-0175">Coiled coil</keyword>
<proteinExistence type="predicted"/>
<dbReference type="OrthoDB" id="2334395at2759"/>
<protein>
    <recommendedName>
        <fullName evidence="4">Actin-like ATPase domain-containing protein</fullName>
    </recommendedName>
</protein>
<dbReference type="Proteomes" id="UP000265703">
    <property type="component" value="Unassembled WGS sequence"/>
</dbReference>
<dbReference type="InterPro" id="IPR043129">
    <property type="entry name" value="ATPase_NBD"/>
</dbReference>
<evidence type="ECO:0000313" key="2">
    <source>
        <dbReference type="EMBL" id="RIA83021.1"/>
    </source>
</evidence>
<evidence type="ECO:0008006" key="4">
    <source>
        <dbReference type="Google" id="ProtNLM"/>
    </source>
</evidence>
<accession>A0A397SJN8</accession>
<comment type="caution">
    <text evidence="2">The sequence shown here is derived from an EMBL/GenBank/DDBJ whole genome shotgun (WGS) entry which is preliminary data.</text>
</comment>
<gene>
    <name evidence="2" type="ORF">C1645_880737</name>
</gene>